<proteinExistence type="predicted"/>
<dbReference type="InterPro" id="IPR006119">
    <property type="entry name" value="Resolv_N"/>
</dbReference>
<dbReference type="InterPro" id="IPR038109">
    <property type="entry name" value="DNA_bind_recomb_sf"/>
</dbReference>
<dbReference type="PANTHER" id="PTHR30461">
    <property type="entry name" value="DNA-INVERTASE FROM LAMBDOID PROPHAGE"/>
    <property type="match status" value="1"/>
</dbReference>
<feature type="domain" description="Recombinase" evidence="3">
    <location>
        <begin position="212"/>
        <end position="316"/>
    </location>
</feature>
<protein>
    <submittedName>
        <fullName evidence="4">Serine recombinase</fullName>
    </submittedName>
</protein>
<evidence type="ECO:0000313" key="5">
    <source>
        <dbReference type="Proteomes" id="UP000600080"/>
    </source>
</evidence>
<evidence type="ECO:0000313" key="4">
    <source>
        <dbReference type="EMBL" id="GGN44737.1"/>
    </source>
</evidence>
<keyword evidence="5" id="KW-1185">Reference proteome</keyword>
<keyword evidence="1" id="KW-0175">Coiled coil</keyword>
<dbReference type="SUPFAM" id="SSF53041">
    <property type="entry name" value="Resolvase-like"/>
    <property type="match status" value="1"/>
</dbReference>
<gene>
    <name evidence="4" type="ORF">GCM10012285_27580</name>
</gene>
<accession>A0ABQ2JF76</accession>
<dbReference type="Pfam" id="PF07508">
    <property type="entry name" value="Recombinase"/>
    <property type="match status" value="1"/>
</dbReference>
<dbReference type="InterPro" id="IPR036162">
    <property type="entry name" value="Resolvase-like_N_sf"/>
</dbReference>
<dbReference type="EMBL" id="BMND01000009">
    <property type="protein sequence ID" value="GGN44737.1"/>
    <property type="molecule type" value="Genomic_DNA"/>
</dbReference>
<feature type="domain" description="Resolvase/invertase-type recombinase catalytic" evidence="2">
    <location>
        <begin position="57"/>
        <end position="206"/>
    </location>
</feature>
<dbReference type="PANTHER" id="PTHR30461:SF23">
    <property type="entry name" value="DNA RECOMBINASE-RELATED"/>
    <property type="match status" value="1"/>
</dbReference>
<dbReference type="Proteomes" id="UP000600080">
    <property type="component" value="Unassembled WGS sequence"/>
</dbReference>
<evidence type="ECO:0000256" key="1">
    <source>
        <dbReference type="SAM" id="Coils"/>
    </source>
</evidence>
<dbReference type="CDD" id="cd00338">
    <property type="entry name" value="Ser_Recombinase"/>
    <property type="match status" value="1"/>
</dbReference>
<sequence length="521" mass="57825">MRSFFPNDQPHAFRSAVEHAAGEIGDPGPITDLAVGLDGRGSCRGRRLEYGLVTYMKGASYERISKADEGDEDGVIRQGEDTAELAERRGIPLDGRRFRDNDKSATHGKRRPQYELLMAAVQRGEVDVIIVYMLGRLWRNRRERAEGIEILRKHEVSVLCVKGPELDLTTAAGRLLAGLLGEVDTFEVEQMSEREQREMRQRVERGLPPTGPRCFGYTADGTELVEDEAAEVKDCFHALLAGATLSGMAADLNQRGILNRNGKPWSYNAIRGVLLNERYAGLRQYRGELYPGKWPVIVDEVTWREVKHVLEDESRATSPGPGRRWLLSGIARCGVCDDGTTVTSGSRGGPKGTRGLTTPLYRCRTTKHLARGTEPIDLTVEEYVIRRLSRPDAVDLLVDETAPRTEELRAKAVALRSRVRSLTDEFADDDDADAAEFKAAARRIKARLADAEAEMACLQRARILVDIVIAEDCAKAWEDLTLDRQRAVLGTLATVTLLPGRPGRVPFDPRSVRIEPLQGMG</sequence>
<dbReference type="Gene3D" id="3.90.1750.20">
    <property type="entry name" value="Putative Large Serine Recombinase, Chain B, Domain 2"/>
    <property type="match status" value="1"/>
</dbReference>
<dbReference type="PROSITE" id="PS51737">
    <property type="entry name" value="RECOMBINASE_DNA_BIND"/>
    <property type="match status" value="1"/>
</dbReference>
<dbReference type="SMART" id="SM00857">
    <property type="entry name" value="Resolvase"/>
    <property type="match status" value="1"/>
</dbReference>
<feature type="coiled-coil region" evidence="1">
    <location>
        <begin position="405"/>
        <end position="461"/>
    </location>
</feature>
<organism evidence="4 5">
    <name type="scientific">Streptomyces kronopolitis</name>
    <dbReference type="NCBI Taxonomy" id="1612435"/>
    <lineage>
        <taxon>Bacteria</taxon>
        <taxon>Bacillati</taxon>
        <taxon>Actinomycetota</taxon>
        <taxon>Actinomycetes</taxon>
        <taxon>Kitasatosporales</taxon>
        <taxon>Streptomycetaceae</taxon>
        <taxon>Streptomyces</taxon>
    </lineage>
</organism>
<evidence type="ECO:0000259" key="2">
    <source>
        <dbReference type="PROSITE" id="PS51736"/>
    </source>
</evidence>
<dbReference type="PROSITE" id="PS51736">
    <property type="entry name" value="RECOMBINASES_3"/>
    <property type="match status" value="1"/>
</dbReference>
<reference evidence="5" key="1">
    <citation type="journal article" date="2019" name="Int. J. Syst. Evol. Microbiol.">
        <title>The Global Catalogue of Microorganisms (GCM) 10K type strain sequencing project: providing services to taxonomists for standard genome sequencing and annotation.</title>
        <authorList>
            <consortium name="The Broad Institute Genomics Platform"/>
            <consortium name="The Broad Institute Genome Sequencing Center for Infectious Disease"/>
            <person name="Wu L."/>
            <person name="Ma J."/>
        </authorList>
    </citation>
    <scope>NUCLEOTIDE SEQUENCE [LARGE SCALE GENOMIC DNA]</scope>
    <source>
        <strain evidence="5">CGMCC 4.7323</strain>
    </source>
</reference>
<comment type="caution">
    <text evidence="4">The sequence shown here is derived from an EMBL/GenBank/DDBJ whole genome shotgun (WGS) entry which is preliminary data.</text>
</comment>
<dbReference type="InterPro" id="IPR050639">
    <property type="entry name" value="SSR_resolvase"/>
</dbReference>
<dbReference type="InterPro" id="IPR011109">
    <property type="entry name" value="DNA_bind_recombinase_dom"/>
</dbReference>
<dbReference type="Gene3D" id="3.40.50.1390">
    <property type="entry name" value="Resolvase, N-terminal catalytic domain"/>
    <property type="match status" value="1"/>
</dbReference>
<evidence type="ECO:0000259" key="3">
    <source>
        <dbReference type="PROSITE" id="PS51737"/>
    </source>
</evidence>
<name>A0ABQ2JF76_9ACTN</name>
<dbReference type="Pfam" id="PF00239">
    <property type="entry name" value="Resolvase"/>
    <property type="match status" value="1"/>
</dbReference>